<dbReference type="SUPFAM" id="SSF52980">
    <property type="entry name" value="Restriction endonuclease-like"/>
    <property type="match status" value="1"/>
</dbReference>
<dbReference type="Pfam" id="PF05685">
    <property type="entry name" value="Uma2"/>
    <property type="match status" value="1"/>
</dbReference>
<accession>A0A6J4I0X8</accession>
<reference evidence="2" key="1">
    <citation type="submission" date="2020-02" db="EMBL/GenBank/DDBJ databases">
        <authorList>
            <person name="Meier V. D."/>
        </authorList>
    </citation>
    <scope>NUCLEOTIDE SEQUENCE</scope>
    <source>
        <strain evidence="2">AVDCRST_MAG10</strain>
    </source>
</reference>
<dbReference type="InterPro" id="IPR008538">
    <property type="entry name" value="Uma2"/>
</dbReference>
<feature type="domain" description="Putative restriction endonuclease" evidence="1">
    <location>
        <begin position="23"/>
        <end position="178"/>
    </location>
</feature>
<dbReference type="AlphaFoldDB" id="A0A6J4I0X8"/>
<evidence type="ECO:0000259" key="1">
    <source>
        <dbReference type="Pfam" id="PF05685"/>
    </source>
</evidence>
<dbReference type="PANTHER" id="PTHR35400">
    <property type="entry name" value="SLR1083 PROTEIN"/>
    <property type="match status" value="1"/>
</dbReference>
<proteinExistence type="predicted"/>
<dbReference type="InterPro" id="IPR011335">
    <property type="entry name" value="Restrct_endonuc-II-like"/>
</dbReference>
<dbReference type="CDD" id="cd06260">
    <property type="entry name" value="DUF820-like"/>
    <property type="match status" value="1"/>
</dbReference>
<dbReference type="Gene3D" id="3.90.1570.10">
    <property type="entry name" value="tt1808, chain A"/>
    <property type="match status" value="1"/>
</dbReference>
<dbReference type="EMBL" id="CADCTB010000101">
    <property type="protein sequence ID" value="CAA9239145.1"/>
    <property type="molecule type" value="Genomic_DNA"/>
</dbReference>
<gene>
    <name evidence="2" type="ORF">AVDCRST_MAG10-1507</name>
</gene>
<sequence length="189" mass="20370">MARVHSVPMATDLAWGAPLTEDDLATMPDDGHRYELIDGSLIVTPAPGLHHQICVTALGALLGTNGPPELRVLVAPFDVRLSRLTVLQPDVLVAPKSDFGEARLEQAPVLAVEVLSPSTRRIDLGTKRLAFEAAGVTAYWLVDPDGPNLTVLELHDQGRYVERGTVTGDETYHATIPFPVTVVPARLLD</sequence>
<dbReference type="InterPro" id="IPR012296">
    <property type="entry name" value="Nuclease_put_TT1808"/>
</dbReference>
<organism evidence="2">
    <name type="scientific">uncultured Acidimicrobiales bacterium</name>
    <dbReference type="NCBI Taxonomy" id="310071"/>
    <lineage>
        <taxon>Bacteria</taxon>
        <taxon>Bacillati</taxon>
        <taxon>Actinomycetota</taxon>
        <taxon>Acidimicrobiia</taxon>
        <taxon>Acidimicrobiales</taxon>
        <taxon>environmental samples</taxon>
    </lineage>
</organism>
<protein>
    <recommendedName>
        <fullName evidence="1">Putative restriction endonuclease domain-containing protein</fullName>
    </recommendedName>
</protein>
<name>A0A6J4I0X8_9ACTN</name>
<evidence type="ECO:0000313" key="2">
    <source>
        <dbReference type="EMBL" id="CAA9239145.1"/>
    </source>
</evidence>
<dbReference type="PANTHER" id="PTHR35400:SF3">
    <property type="entry name" value="SLL1072 PROTEIN"/>
    <property type="match status" value="1"/>
</dbReference>